<dbReference type="EMBL" id="LSNE01000003">
    <property type="protein sequence ID" value="KXI29605.1"/>
    <property type="molecule type" value="Genomic_DNA"/>
</dbReference>
<sequence>MEYEIELKLTTTVQAGEFIENSLLPKLAAKVEQQELELSNSYFDTSERDFRLNGMGLRIRGCQHEYEQTIKTAGKGVAGLQQRPEYNVDLGKLPKAPETPDLSLFPAEVWPVGFDHQGAQTQLQCLFVTQFKRSVYLLNFNPQSQIELVWDRGEVRANDKCDEINEIELELKAGNISEIFNVARQLATIMPLKIGLLSKAARGYRLLNGGGQADKTLPEPLNLLTEEQVKHSSRAQLHSLVAKRLSRWQKLLNYFEMQPSQACWHEINTVWQQLSLVLAQCCKQGSDNSQSLHCAMQDFQHQWQGVVLSGAGNSQTATPSHWHAAVEVLTGSSALLMQLAIMQYLVEQQAV</sequence>
<evidence type="ECO:0000313" key="2">
    <source>
        <dbReference type="EMBL" id="KXI29605.1"/>
    </source>
</evidence>
<dbReference type="InterPro" id="IPR023577">
    <property type="entry name" value="CYTH_domain"/>
</dbReference>
<protein>
    <recommendedName>
        <fullName evidence="1">CYTH domain-containing protein</fullName>
    </recommendedName>
</protein>
<dbReference type="Pfam" id="PF01928">
    <property type="entry name" value="CYTH"/>
    <property type="match status" value="1"/>
</dbReference>
<accession>A0A136A2Z3</accession>
<organism evidence="2 3">
    <name type="scientific">Paraglaciecola hydrolytica</name>
    <dbReference type="NCBI Taxonomy" id="1799789"/>
    <lineage>
        <taxon>Bacteria</taxon>
        <taxon>Pseudomonadati</taxon>
        <taxon>Pseudomonadota</taxon>
        <taxon>Gammaproteobacteria</taxon>
        <taxon>Alteromonadales</taxon>
        <taxon>Alteromonadaceae</taxon>
        <taxon>Paraglaciecola</taxon>
    </lineage>
</organism>
<dbReference type="OrthoDB" id="3034217at2"/>
<dbReference type="SMART" id="SM01118">
    <property type="entry name" value="CYTH"/>
    <property type="match status" value="1"/>
</dbReference>
<dbReference type="AlphaFoldDB" id="A0A136A2Z3"/>
<evidence type="ECO:0000259" key="1">
    <source>
        <dbReference type="PROSITE" id="PS51707"/>
    </source>
</evidence>
<name>A0A136A2Z3_9ALTE</name>
<dbReference type="GO" id="GO:0050355">
    <property type="term" value="F:inorganic triphosphate phosphatase activity"/>
    <property type="evidence" value="ECO:0007669"/>
    <property type="project" value="InterPro"/>
</dbReference>
<gene>
    <name evidence="2" type="ORF">AX660_06010</name>
</gene>
<dbReference type="InterPro" id="IPR039013">
    <property type="entry name" value="YgiF"/>
</dbReference>
<dbReference type="PANTHER" id="PTHR39569">
    <property type="entry name" value="INORGANIC TRIPHOSPHATASE"/>
    <property type="match status" value="1"/>
</dbReference>
<dbReference type="SUPFAM" id="SSF55154">
    <property type="entry name" value="CYTH-like phosphatases"/>
    <property type="match status" value="1"/>
</dbReference>
<dbReference type="PANTHER" id="PTHR39569:SF1">
    <property type="entry name" value="INORGANIC TRIPHOSPHATASE"/>
    <property type="match status" value="1"/>
</dbReference>
<dbReference type="GO" id="GO:0046872">
    <property type="term" value="F:metal ion binding"/>
    <property type="evidence" value="ECO:0007669"/>
    <property type="project" value="TreeGrafter"/>
</dbReference>
<proteinExistence type="predicted"/>
<dbReference type="STRING" id="1799789.AX660_06010"/>
<keyword evidence="3" id="KW-1185">Reference proteome</keyword>
<reference evidence="3" key="1">
    <citation type="submission" date="2016-02" db="EMBL/GenBank/DDBJ databases">
        <authorList>
            <person name="Schultz-Johansen M."/>
            <person name="Glaring M.A."/>
            <person name="Bech P.K."/>
            <person name="Stougaard P."/>
        </authorList>
    </citation>
    <scope>NUCLEOTIDE SEQUENCE [LARGE SCALE GENOMIC DNA]</scope>
    <source>
        <strain evidence="3">S66</strain>
    </source>
</reference>
<dbReference type="Proteomes" id="UP000070299">
    <property type="component" value="Unassembled WGS sequence"/>
</dbReference>
<feature type="domain" description="CYTH" evidence="1">
    <location>
        <begin position="2"/>
        <end position="210"/>
    </location>
</feature>
<dbReference type="Gene3D" id="2.40.320.10">
    <property type="entry name" value="Hypothetical Protein Pfu-838710-001"/>
    <property type="match status" value="1"/>
</dbReference>
<dbReference type="InterPro" id="IPR033469">
    <property type="entry name" value="CYTH-like_dom_sf"/>
</dbReference>
<dbReference type="PROSITE" id="PS51707">
    <property type="entry name" value="CYTH"/>
    <property type="match status" value="1"/>
</dbReference>
<evidence type="ECO:0000313" key="3">
    <source>
        <dbReference type="Proteomes" id="UP000070299"/>
    </source>
</evidence>
<dbReference type="CDD" id="cd07756">
    <property type="entry name" value="CYTH-like_Pase_CHAD"/>
    <property type="match status" value="1"/>
</dbReference>
<dbReference type="RefSeq" id="WP_068372372.1">
    <property type="nucleotide sequence ID" value="NZ_LSNE01000003.1"/>
</dbReference>
<comment type="caution">
    <text evidence="2">The sequence shown here is derived from an EMBL/GenBank/DDBJ whole genome shotgun (WGS) entry which is preliminary data.</text>
</comment>